<reference evidence="10" key="1">
    <citation type="submission" date="2022-03" db="EMBL/GenBank/DDBJ databases">
        <title>Description of Abyssus ytuae gen. nov., sp. nov., a novel member of the family Flavobacteriaceae isolated from the sediment of Mariana Trench.</title>
        <authorList>
            <person name="Zhang J."/>
            <person name="Xu X."/>
        </authorList>
    </citation>
    <scope>NUCLEOTIDE SEQUENCE</scope>
    <source>
        <strain evidence="10">MT3330</strain>
    </source>
</reference>
<keyword evidence="11" id="KW-1185">Reference proteome</keyword>
<dbReference type="InterPro" id="IPR035952">
    <property type="entry name" value="Rhomboid-like_sf"/>
</dbReference>
<keyword evidence="6 8" id="KW-1133">Transmembrane helix</keyword>
<dbReference type="GO" id="GO:0004252">
    <property type="term" value="F:serine-type endopeptidase activity"/>
    <property type="evidence" value="ECO:0007669"/>
    <property type="project" value="InterPro"/>
</dbReference>
<name>A0A9E6ZYT8_9FLAO</name>
<evidence type="ECO:0000256" key="8">
    <source>
        <dbReference type="SAM" id="Phobius"/>
    </source>
</evidence>
<dbReference type="PANTHER" id="PTHR43066">
    <property type="entry name" value="RHOMBOID-RELATED PROTEIN"/>
    <property type="match status" value="1"/>
</dbReference>
<feature type="transmembrane region" description="Helical" evidence="8">
    <location>
        <begin position="91"/>
        <end position="107"/>
    </location>
</feature>
<sequence>MEDKHLKFSFDILIFPLLFVVVMWFVYFIEITFGYDFSGFGIYPRSLKGLRGIFFSPFIHSSLKHLYNNTLPFLILSIALFYFYRKINIKVFLLGWFLSGILTWLIGRTSYHIGASGIIYFLVSFILFKGLIAKNFRLIALSLVVVFIYGSMFWYIFPIAEERISWEGHLSGFITGVILAFSFKKNVLKAKKYIWEKDDYNEDNDPFLKHFDENGNFISTSEMEEKETKKD</sequence>
<dbReference type="Pfam" id="PF01694">
    <property type="entry name" value="Rhomboid"/>
    <property type="match status" value="1"/>
</dbReference>
<proteinExistence type="inferred from homology"/>
<dbReference type="GO" id="GO:0016020">
    <property type="term" value="C:membrane"/>
    <property type="evidence" value="ECO:0007669"/>
    <property type="project" value="UniProtKB-SubCell"/>
</dbReference>
<feature type="domain" description="Peptidase S54 rhomboid" evidence="9">
    <location>
        <begin position="52"/>
        <end position="183"/>
    </location>
</feature>
<evidence type="ECO:0000256" key="3">
    <source>
        <dbReference type="ARBA" id="ARBA00022670"/>
    </source>
</evidence>
<evidence type="ECO:0000256" key="5">
    <source>
        <dbReference type="ARBA" id="ARBA00022801"/>
    </source>
</evidence>
<accession>A0A9E6ZYT8</accession>
<dbReference type="SUPFAM" id="SSF144091">
    <property type="entry name" value="Rhomboid-like"/>
    <property type="match status" value="1"/>
</dbReference>
<feature type="transmembrane region" description="Helical" evidence="8">
    <location>
        <begin position="12"/>
        <end position="35"/>
    </location>
</feature>
<dbReference type="PANTHER" id="PTHR43066:SF1">
    <property type="entry name" value="RHOMBOID PROTEIN 2"/>
    <property type="match status" value="1"/>
</dbReference>
<gene>
    <name evidence="10" type="ORF">MQE35_11560</name>
</gene>
<feature type="transmembrane region" description="Helical" evidence="8">
    <location>
        <begin position="66"/>
        <end position="84"/>
    </location>
</feature>
<protein>
    <submittedName>
        <fullName evidence="10">Rhomboid family intramembrane serine protease</fullName>
    </submittedName>
</protein>
<evidence type="ECO:0000256" key="7">
    <source>
        <dbReference type="ARBA" id="ARBA00023136"/>
    </source>
</evidence>
<evidence type="ECO:0000259" key="9">
    <source>
        <dbReference type="Pfam" id="PF01694"/>
    </source>
</evidence>
<evidence type="ECO:0000313" key="11">
    <source>
        <dbReference type="Proteomes" id="UP000831290"/>
    </source>
</evidence>
<dbReference type="RefSeq" id="WP_255841548.1">
    <property type="nucleotide sequence ID" value="NZ_CP094358.1"/>
</dbReference>
<keyword evidence="4 8" id="KW-0812">Transmembrane</keyword>
<feature type="transmembrane region" description="Helical" evidence="8">
    <location>
        <begin position="113"/>
        <end position="131"/>
    </location>
</feature>
<evidence type="ECO:0000313" key="10">
    <source>
        <dbReference type="EMBL" id="UOB16371.1"/>
    </source>
</evidence>
<dbReference type="AlphaFoldDB" id="A0A9E6ZYT8"/>
<feature type="transmembrane region" description="Helical" evidence="8">
    <location>
        <begin position="163"/>
        <end position="183"/>
    </location>
</feature>
<keyword evidence="7 8" id="KW-0472">Membrane</keyword>
<dbReference type="KEGG" id="fbm:MQE35_11560"/>
<organism evidence="10 11">
    <name type="scientific">Abyssalbus ytuae</name>
    <dbReference type="NCBI Taxonomy" id="2926907"/>
    <lineage>
        <taxon>Bacteria</taxon>
        <taxon>Pseudomonadati</taxon>
        <taxon>Bacteroidota</taxon>
        <taxon>Flavobacteriia</taxon>
        <taxon>Flavobacteriales</taxon>
        <taxon>Flavobacteriaceae</taxon>
        <taxon>Abyssalbus</taxon>
    </lineage>
</organism>
<keyword evidence="5" id="KW-0378">Hydrolase</keyword>
<dbReference type="Proteomes" id="UP000831290">
    <property type="component" value="Chromosome"/>
</dbReference>
<evidence type="ECO:0000256" key="1">
    <source>
        <dbReference type="ARBA" id="ARBA00004141"/>
    </source>
</evidence>
<evidence type="ECO:0000256" key="4">
    <source>
        <dbReference type="ARBA" id="ARBA00022692"/>
    </source>
</evidence>
<dbReference type="Gene3D" id="1.20.1540.10">
    <property type="entry name" value="Rhomboid-like"/>
    <property type="match status" value="1"/>
</dbReference>
<dbReference type="GO" id="GO:0006508">
    <property type="term" value="P:proteolysis"/>
    <property type="evidence" value="ECO:0007669"/>
    <property type="project" value="UniProtKB-KW"/>
</dbReference>
<comment type="subcellular location">
    <subcellularLocation>
        <location evidence="1">Membrane</location>
        <topology evidence="1">Multi-pass membrane protein</topology>
    </subcellularLocation>
</comment>
<keyword evidence="3 10" id="KW-0645">Protease</keyword>
<comment type="similarity">
    <text evidence="2">Belongs to the peptidase S54 family.</text>
</comment>
<evidence type="ECO:0000256" key="6">
    <source>
        <dbReference type="ARBA" id="ARBA00022989"/>
    </source>
</evidence>
<dbReference type="EMBL" id="CP094358">
    <property type="protein sequence ID" value="UOB16371.1"/>
    <property type="molecule type" value="Genomic_DNA"/>
</dbReference>
<evidence type="ECO:0000256" key="2">
    <source>
        <dbReference type="ARBA" id="ARBA00009045"/>
    </source>
</evidence>
<dbReference type="InterPro" id="IPR022764">
    <property type="entry name" value="Peptidase_S54_rhomboid_dom"/>
</dbReference>
<feature type="transmembrane region" description="Helical" evidence="8">
    <location>
        <begin position="138"/>
        <end position="157"/>
    </location>
</feature>